<dbReference type="Proteomes" id="UP001238163">
    <property type="component" value="Unassembled WGS sequence"/>
</dbReference>
<evidence type="ECO:0000313" key="2">
    <source>
        <dbReference type="Proteomes" id="UP001238163"/>
    </source>
</evidence>
<dbReference type="SUPFAM" id="SSF51905">
    <property type="entry name" value="FAD/NAD(P)-binding domain"/>
    <property type="match status" value="1"/>
</dbReference>
<keyword evidence="2" id="KW-1185">Reference proteome</keyword>
<protein>
    <recommendedName>
        <fullName evidence="3">FAD dependent oxidoreductase</fullName>
    </recommendedName>
</protein>
<proteinExistence type="predicted"/>
<dbReference type="RefSeq" id="WP_307263982.1">
    <property type="nucleotide sequence ID" value="NZ_JAUSVL010000001.1"/>
</dbReference>
<name>A0AAE3VJA5_9BACT</name>
<sequence>MLQANRLVIGGTVLGCGLAMADSAGTLLVERGMVLGYDYSAALHEPACPEATTPAGRELADAMVEWGLLHDGRVHLPPVADLLAARLHERNCRVLLYTEVLKIEAHNDGGWAVTLWNRDGMSTVAAEQIVDTTSEGVGHALAQGVPLRKSFCGAMVATAAGAPAPESIEPERWCCLRGALPDELILKVALLADAGWPQARQALHDTWAELRGRGLARSWQLGAEAGAIAHEYIAPINRAVGPSWRWRPSASYGSLMAAYEGRTA</sequence>
<dbReference type="EMBL" id="JAUSVL010000001">
    <property type="protein sequence ID" value="MDQ0291336.1"/>
    <property type="molecule type" value="Genomic_DNA"/>
</dbReference>
<evidence type="ECO:0000313" key="1">
    <source>
        <dbReference type="EMBL" id="MDQ0291336.1"/>
    </source>
</evidence>
<evidence type="ECO:0008006" key="3">
    <source>
        <dbReference type="Google" id="ProtNLM"/>
    </source>
</evidence>
<reference evidence="1" key="1">
    <citation type="submission" date="2023-07" db="EMBL/GenBank/DDBJ databases">
        <title>Genomic Encyclopedia of Type Strains, Phase IV (KMG-IV): sequencing the most valuable type-strain genomes for metagenomic binning, comparative biology and taxonomic classification.</title>
        <authorList>
            <person name="Goeker M."/>
        </authorList>
    </citation>
    <scope>NUCLEOTIDE SEQUENCE</scope>
    <source>
        <strain evidence="1">DSM 24202</strain>
    </source>
</reference>
<organism evidence="1 2">
    <name type="scientific">Oligosphaera ethanolica</name>
    <dbReference type="NCBI Taxonomy" id="760260"/>
    <lineage>
        <taxon>Bacteria</taxon>
        <taxon>Pseudomonadati</taxon>
        <taxon>Lentisphaerota</taxon>
        <taxon>Oligosphaeria</taxon>
        <taxon>Oligosphaerales</taxon>
        <taxon>Oligosphaeraceae</taxon>
        <taxon>Oligosphaera</taxon>
    </lineage>
</organism>
<dbReference type="AlphaFoldDB" id="A0AAE3VJA5"/>
<dbReference type="Pfam" id="PF12831">
    <property type="entry name" value="FAD_oxidored"/>
    <property type="match status" value="1"/>
</dbReference>
<comment type="caution">
    <text evidence="1">The sequence shown here is derived from an EMBL/GenBank/DDBJ whole genome shotgun (WGS) entry which is preliminary data.</text>
</comment>
<dbReference type="InterPro" id="IPR036188">
    <property type="entry name" value="FAD/NAD-bd_sf"/>
</dbReference>
<accession>A0AAE3VJA5</accession>
<gene>
    <name evidence="1" type="ORF">J3R75_003443</name>
</gene>